<dbReference type="InterPro" id="IPR001314">
    <property type="entry name" value="Peptidase_S1A"/>
</dbReference>
<dbReference type="SUPFAM" id="SSF50494">
    <property type="entry name" value="Trypsin-like serine proteases"/>
    <property type="match status" value="1"/>
</dbReference>
<evidence type="ECO:0000256" key="3">
    <source>
        <dbReference type="ARBA" id="ARBA00022801"/>
    </source>
</evidence>
<dbReference type="GO" id="GO:0004252">
    <property type="term" value="F:serine-type endopeptidase activity"/>
    <property type="evidence" value="ECO:0007669"/>
    <property type="project" value="InterPro"/>
</dbReference>
<dbReference type="InterPro" id="IPR043504">
    <property type="entry name" value="Peptidase_S1_PA_chymotrypsin"/>
</dbReference>
<keyword evidence="3 6" id="KW-0378">Hydrolase</keyword>
<keyword evidence="10" id="KW-1185">Reference proteome</keyword>
<dbReference type="Pfam" id="PF00089">
    <property type="entry name" value="Trypsin"/>
    <property type="match status" value="1"/>
</dbReference>
<dbReference type="InterPro" id="IPR018114">
    <property type="entry name" value="TRYPSIN_HIS"/>
</dbReference>
<dbReference type="Proteomes" id="UP000801492">
    <property type="component" value="Unassembled WGS sequence"/>
</dbReference>
<proteinExistence type="inferred from homology"/>
<evidence type="ECO:0000256" key="2">
    <source>
        <dbReference type="ARBA" id="ARBA00022670"/>
    </source>
</evidence>
<keyword evidence="2 6" id="KW-0645">Protease</keyword>
<reference evidence="9" key="1">
    <citation type="submission" date="2019-08" db="EMBL/GenBank/DDBJ databases">
        <title>The genome of the North American firefly Photinus pyralis.</title>
        <authorList>
            <consortium name="Photinus pyralis genome working group"/>
            <person name="Fallon T.R."/>
            <person name="Sander Lower S.E."/>
            <person name="Weng J.-K."/>
        </authorList>
    </citation>
    <scope>NUCLEOTIDE SEQUENCE</scope>
    <source>
        <strain evidence="9">TRF0915ILg1</strain>
        <tissue evidence="9">Whole body</tissue>
    </source>
</reference>
<evidence type="ECO:0000256" key="1">
    <source>
        <dbReference type="ARBA" id="ARBA00007664"/>
    </source>
</evidence>
<dbReference type="InterPro" id="IPR001254">
    <property type="entry name" value="Trypsin_dom"/>
</dbReference>
<dbReference type="FunFam" id="2.40.10.10:FF:000068">
    <property type="entry name" value="transmembrane protease serine 2"/>
    <property type="match status" value="1"/>
</dbReference>
<evidence type="ECO:0000259" key="8">
    <source>
        <dbReference type="PROSITE" id="PS50240"/>
    </source>
</evidence>
<dbReference type="InterPro" id="IPR009003">
    <property type="entry name" value="Peptidase_S1_PA"/>
</dbReference>
<feature type="signal peptide" evidence="7">
    <location>
        <begin position="1"/>
        <end position="27"/>
    </location>
</feature>
<evidence type="ECO:0000256" key="7">
    <source>
        <dbReference type="SAM" id="SignalP"/>
    </source>
</evidence>
<name>A0A8K0D466_IGNLU</name>
<dbReference type="PROSITE" id="PS50240">
    <property type="entry name" value="TRYPSIN_DOM"/>
    <property type="match status" value="1"/>
</dbReference>
<keyword evidence="7" id="KW-0732">Signal</keyword>
<feature type="chain" id="PRO_5035432593" description="Peptidase S1 domain-containing protein" evidence="7">
    <location>
        <begin position="28"/>
        <end position="298"/>
    </location>
</feature>
<accession>A0A8K0D466</accession>
<evidence type="ECO:0000256" key="6">
    <source>
        <dbReference type="RuleBase" id="RU363034"/>
    </source>
</evidence>
<dbReference type="GO" id="GO:0006508">
    <property type="term" value="P:proteolysis"/>
    <property type="evidence" value="ECO:0007669"/>
    <property type="project" value="UniProtKB-KW"/>
</dbReference>
<dbReference type="PANTHER" id="PTHR24276">
    <property type="entry name" value="POLYSERASE-RELATED"/>
    <property type="match status" value="1"/>
</dbReference>
<sequence length="298" mass="32997">MNRSCRMHRAILHVALLCVGISVQFTALPLADSSESSFENIKLENIIVEGKDAKRHQFPYQISIQQKDLFSNFEHNCGGSIITPTFVVTAGHCICEYCELRVVAGLLKLDKINRDVQIANVIKTYVHPGYKRDTYSGVSPNDIALIKVDKSFRYTKAVQPIMLPEPGEETVGVVQLAGWGALSGDLNEKYPNRLQHVTLPLLSFEECEQAVNKTLDLPHLSTSLEDEVHVKRTMICTGSFSGHASGCFGDSGGAIQQNNRLIGIASWVVLPCGKTGAPTMFTKTSYYIYFIREIVDDL</sequence>
<dbReference type="PRINTS" id="PR00722">
    <property type="entry name" value="CHYMOTRYPSIN"/>
</dbReference>
<comment type="similarity">
    <text evidence="1">Belongs to the peptidase S1 family.</text>
</comment>
<keyword evidence="4 6" id="KW-0720">Serine protease</keyword>
<dbReference type="OrthoDB" id="10061449at2759"/>
<evidence type="ECO:0000256" key="4">
    <source>
        <dbReference type="ARBA" id="ARBA00022825"/>
    </source>
</evidence>
<dbReference type="AlphaFoldDB" id="A0A8K0D466"/>
<keyword evidence="5" id="KW-1015">Disulfide bond</keyword>
<evidence type="ECO:0000313" key="9">
    <source>
        <dbReference type="EMBL" id="KAF2896706.1"/>
    </source>
</evidence>
<gene>
    <name evidence="9" type="ORF">ILUMI_09469</name>
</gene>
<dbReference type="PROSITE" id="PS00134">
    <property type="entry name" value="TRYPSIN_HIS"/>
    <property type="match status" value="1"/>
</dbReference>
<evidence type="ECO:0000313" key="10">
    <source>
        <dbReference type="Proteomes" id="UP000801492"/>
    </source>
</evidence>
<protein>
    <recommendedName>
        <fullName evidence="8">Peptidase S1 domain-containing protein</fullName>
    </recommendedName>
</protein>
<dbReference type="CDD" id="cd00190">
    <property type="entry name" value="Tryp_SPc"/>
    <property type="match status" value="1"/>
</dbReference>
<dbReference type="PROSITE" id="PS00135">
    <property type="entry name" value="TRYPSIN_SER"/>
    <property type="match status" value="1"/>
</dbReference>
<organism evidence="9 10">
    <name type="scientific">Ignelater luminosus</name>
    <name type="common">Cucubano</name>
    <name type="synonym">Pyrophorus luminosus</name>
    <dbReference type="NCBI Taxonomy" id="2038154"/>
    <lineage>
        <taxon>Eukaryota</taxon>
        <taxon>Metazoa</taxon>
        <taxon>Ecdysozoa</taxon>
        <taxon>Arthropoda</taxon>
        <taxon>Hexapoda</taxon>
        <taxon>Insecta</taxon>
        <taxon>Pterygota</taxon>
        <taxon>Neoptera</taxon>
        <taxon>Endopterygota</taxon>
        <taxon>Coleoptera</taxon>
        <taxon>Polyphaga</taxon>
        <taxon>Elateriformia</taxon>
        <taxon>Elateroidea</taxon>
        <taxon>Elateridae</taxon>
        <taxon>Agrypninae</taxon>
        <taxon>Pyrophorini</taxon>
        <taxon>Ignelater</taxon>
    </lineage>
</organism>
<dbReference type="InterPro" id="IPR033116">
    <property type="entry name" value="TRYPSIN_SER"/>
</dbReference>
<dbReference type="PANTHER" id="PTHR24276:SF95">
    <property type="entry name" value="PEPTIDASE S1 DOMAIN-CONTAINING PROTEIN"/>
    <property type="match status" value="1"/>
</dbReference>
<dbReference type="SMART" id="SM00020">
    <property type="entry name" value="Tryp_SPc"/>
    <property type="match status" value="1"/>
</dbReference>
<dbReference type="Gene3D" id="2.40.10.10">
    <property type="entry name" value="Trypsin-like serine proteases"/>
    <property type="match status" value="1"/>
</dbReference>
<comment type="caution">
    <text evidence="9">The sequence shown here is derived from an EMBL/GenBank/DDBJ whole genome shotgun (WGS) entry which is preliminary data.</text>
</comment>
<evidence type="ECO:0000256" key="5">
    <source>
        <dbReference type="ARBA" id="ARBA00023157"/>
    </source>
</evidence>
<dbReference type="EMBL" id="VTPC01004819">
    <property type="protein sequence ID" value="KAF2896706.1"/>
    <property type="molecule type" value="Genomic_DNA"/>
</dbReference>
<dbReference type="InterPro" id="IPR050430">
    <property type="entry name" value="Peptidase_S1"/>
</dbReference>
<feature type="domain" description="Peptidase S1" evidence="8">
    <location>
        <begin position="47"/>
        <end position="296"/>
    </location>
</feature>